<evidence type="ECO:0000313" key="3">
    <source>
        <dbReference type="Proteomes" id="UP000269276"/>
    </source>
</evidence>
<dbReference type="EMBL" id="QWIP01000710">
    <property type="protein sequence ID" value="RMY56250.1"/>
    <property type="molecule type" value="Genomic_DNA"/>
</dbReference>
<organism evidence="2 3">
    <name type="scientific">Hortaea werneckii</name>
    <name type="common">Black yeast</name>
    <name type="synonym">Cladosporium werneckii</name>
    <dbReference type="NCBI Taxonomy" id="91943"/>
    <lineage>
        <taxon>Eukaryota</taxon>
        <taxon>Fungi</taxon>
        <taxon>Dikarya</taxon>
        <taxon>Ascomycota</taxon>
        <taxon>Pezizomycotina</taxon>
        <taxon>Dothideomycetes</taxon>
        <taxon>Dothideomycetidae</taxon>
        <taxon>Mycosphaerellales</taxon>
        <taxon>Teratosphaeriaceae</taxon>
        <taxon>Hortaea</taxon>
    </lineage>
</organism>
<dbReference type="AlphaFoldDB" id="A0A3M7CWH3"/>
<dbReference type="OrthoDB" id="5242418at2759"/>
<reference evidence="2 3" key="1">
    <citation type="journal article" date="2018" name="BMC Genomics">
        <title>Genomic evidence for intraspecific hybridization in a clonal and extremely halotolerant yeast.</title>
        <authorList>
            <person name="Gostincar C."/>
            <person name="Stajich J.E."/>
            <person name="Zupancic J."/>
            <person name="Zalar P."/>
            <person name="Gunde-Cimerman N."/>
        </authorList>
    </citation>
    <scope>NUCLEOTIDE SEQUENCE [LARGE SCALE GENOMIC DNA]</scope>
    <source>
        <strain evidence="2 3">EXF-2682</strain>
    </source>
</reference>
<proteinExistence type="predicted"/>
<keyword evidence="1" id="KW-0812">Transmembrane</keyword>
<keyword evidence="1" id="KW-1133">Transmembrane helix</keyword>
<feature type="transmembrane region" description="Helical" evidence="1">
    <location>
        <begin position="174"/>
        <end position="192"/>
    </location>
</feature>
<protein>
    <submittedName>
        <fullName evidence="2">Uncharacterized protein</fullName>
    </submittedName>
</protein>
<evidence type="ECO:0000313" key="2">
    <source>
        <dbReference type="EMBL" id="RMY56250.1"/>
    </source>
</evidence>
<name>A0A3M7CWH3_HORWE</name>
<gene>
    <name evidence="2" type="ORF">D0863_13039</name>
</gene>
<dbReference type="Proteomes" id="UP000269276">
    <property type="component" value="Unassembled WGS sequence"/>
</dbReference>
<accession>A0A3M7CWH3</accession>
<comment type="caution">
    <text evidence="2">The sequence shown here is derived from an EMBL/GenBank/DDBJ whole genome shotgun (WGS) entry which is preliminary data.</text>
</comment>
<evidence type="ECO:0000256" key="1">
    <source>
        <dbReference type="SAM" id="Phobius"/>
    </source>
</evidence>
<dbReference type="VEuPathDB" id="FungiDB:BTJ68_02138"/>
<sequence length="193" mass="19897">MFPEIKMIGNLIGMIGIYLTGLLATGAAAQSTLQLFIENLDPNTHWAASVIENCNGTTTYAAVCTSAAFNDACSAGAPPITITEGPSVFIATTEAIYSETSATITESCDLHTAETSAQCYQTIAESNYGRDNVKTISFNLTGTAYYQYDVEATAGVNKLGDEGSCSTSGAGSTISMFGLGAIALGTLGLAIVL</sequence>
<keyword evidence="1" id="KW-0472">Membrane</keyword>